<keyword evidence="2" id="KW-1185">Reference proteome</keyword>
<name>A0AAV7CQU9_ENGPU</name>
<dbReference type="AlphaFoldDB" id="A0AAV7CQU9"/>
<reference evidence="1" key="1">
    <citation type="thesis" date="2020" institute="ProQuest LLC" country="789 East Eisenhower Parkway, Ann Arbor, MI, USA">
        <title>Comparative Genomics and Chromosome Evolution.</title>
        <authorList>
            <person name="Mudd A.B."/>
        </authorList>
    </citation>
    <scope>NUCLEOTIDE SEQUENCE</scope>
    <source>
        <strain evidence="1">237g6f4</strain>
        <tissue evidence="1">Blood</tissue>
    </source>
</reference>
<accession>A0AAV7CQU9</accession>
<gene>
    <name evidence="1" type="ORF">GDO81_005680</name>
</gene>
<evidence type="ECO:0000313" key="1">
    <source>
        <dbReference type="EMBL" id="KAG8587480.1"/>
    </source>
</evidence>
<proteinExistence type="predicted"/>
<dbReference type="EMBL" id="WNYA01000002">
    <property type="protein sequence ID" value="KAG8587480.1"/>
    <property type="molecule type" value="Genomic_DNA"/>
</dbReference>
<comment type="caution">
    <text evidence="1">The sequence shown here is derived from an EMBL/GenBank/DDBJ whole genome shotgun (WGS) entry which is preliminary data.</text>
</comment>
<sequence>MFYFTSIESSFDRMLSGHSNSFQMQNHTPVINPRPFNYFIDYRLTKETPSVLIAALRVHCPITFGPLKKRRLCITEL</sequence>
<evidence type="ECO:0000313" key="2">
    <source>
        <dbReference type="Proteomes" id="UP000824782"/>
    </source>
</evidence>
<organism evidence="1 2">
    <name type="scientific">Engystomops pustulosus</name>
    <name type="common">Tungara frog</name>
    <name type="synonym">Physalaemus pustulosus</name>
    <dbReference type="NCBI Taxonomy" id="76066"/>
    <lineage>
        <taxon>Eukaryota</taxon>
        <taxon>Metazoa</taxon>
        <taxon>Chordata</taxon>
        <taxon>Craniata</taxon>
        <taxon>Vertebrata</taxon>
        <taxon>Euteleostomi</taxon>
        <taxon>Amphibia</taxon>
        <taxon>Batrachia</taxon>
        <taxon>Anura</taxon>
        <taxon>Neobatrachia</taxon>
        <taxon>Hyloidea</taxon>
        <taxon>Leptodactylidae</taxon>
        <taxon>Leiuperinae</taxon>
        <taxon>Engystomops</taxon>
    </lineage>
</organism>
<dbReference type="Proteomes" id="UP000824782">
    <property type="component" value="Unassembled WGS sequence"/>
</dbReference>
<protein>
    <submittedName>
        <fullName evidence="1">Uncharacterized protein</fullName>
    </submittedName>
</protein>